<dbReference type="InterPro" id="IPR038081">
    <property type="entry name" value="CalX-like_sf"/>
</dbReference>
<feature type="domain" description="Endonuclease/exonuclease/phosphatase" evidence="2">
    <location>
        <begin position="544"/>
        <end position="826"/>
    </location>
</feature>
<evidence type="ECO:0000313" key="5">
    <source>
        <dbReference type="Proteomes" id="UP000266183"/>
    </source>
</evidence>
<dbReference type="RefSeq" id="WP_119752537.1">
    <property type="nucleotide sequence ID" value="NZ_CP032382.1"/>
</dbReference>
<dbReference type="Pfam" id="PF18942">
    <property type="entry name" value="DUF5689"/>
    <property type="match status" value="1"/>
</dbReference>
<dbReference type="InterPro" id="IPR043744">
    <property type="entry name" value="DUF5689"/>
</dbReference>
<evidence type="ECO:0000259" key="3">
    <source>
        <dbReference type="Pfam" id="PF18942"/>
    </source>
</evidence>
<evidence type="ECO:0000259" key="2">
    <source>
        <dbReference type="Pfam" id="PF03372"/>
    </source>
</evidence>
<dbReference type="GO" id="GO:0003824">
    <property type="term" value="F:catalytic activity"/>
    <property type="evidence" value="ECO:0007669"/>
    <property type="project" value="InterPro"/>
</dbReference>
<gene>
    <name evidence="4" type="ORF">D4L85_00825</name>
</gene>
<keyword evidence="5" id="KW-1185">Reference proteome</keyword>
<reference evidence="5" key="1">
    <citation type="submission" date="2018-09" db="EMBL/GenBank/DDBJ databases">
        <title>Chryseolinea sp. KIS68-18 isolated from soil.</title>
        <authorList>
            <person name="Weon H.-Y."/>
            <person name="Kwon S.-W."/>
            <person name="Lee S.A."/>
        </authorList>
    </citation>
    <scope>NUCLEOTIDE SEQUENCE [LARGE SCALE GENOMIC DNA]</scope>
    <source>
        <strain evidence="5">KIS68-18</strain>
    </source>
</reference>
<dbReference type="SUPFAM" id="SSF56219">
    <property type="entry name" value="DNase I-like"/>
    <property type="match status" value="1"/>
</dbReference>
<dbReference type="EMBL" id="CP032382">
    <property type="protein sequence ID" value="AYB29214.1"/>
    <property type="molecule type" value="Genomic_DNA"/>
</dbReference>
<name>A0A385SE24_9BACT</name>
<keyword evidence="1" id="KW-0732">Signal</keyword>
<dbReference type="InterPro" id="IPR036691">
    <property type="entry name" value="Endo/exonu/phosph_ase_sf"/>
</dbReference>
<dbReference type="SUPFAM" id="SSF141072">
    <property type="entry name" value="CalX-like"/>
    <property type="match status" value="2"/>
</dbReference>
<feature type="domain" description="DUF5689" evidence="3">
    <location>
        <begin position="350"/>
        <end position="520"/>
    </location>
</feature>
<proteinExistence type="predicted"/>
<dbReference type="Proteomes" id="UP000266183">
    <property type="component" value="Chromosome"/>
</dbReference>
<feature type="signal peptide" evidence="1">
    <location>
        <begin position="1"/>
        <end position="22"/>
    </location>
</feature>
<dbReference type="OrthoDB" id="5500612at2"/>
<dbReference type="KEGG" id="chk:D4L85_00825"/>
<evidence type="ECO:0008006" key="6">
    <source>
        <dbReference type="Google" id="ProtNLM"/>
    </source>
</evidence>
<dbReference type="Gene3D" id="3.60.10.10">
    <property type="entry name" value="Endonuclease/exonuclease/phosphatase"/>
    <property type="match status" value="1"/>
</dbReference>
<sequence length="1157" mass="122992">MKGKFTVFLLVVLCALQVNVMAQIALPTLNTPYQQNFDSLASSGTTNPVETFPHGWTFVETGTSANTTYAAGTGSSNTGNTYSFGTTPADRAAGSLLSGSVTPTIGAGFANNTGGTITDLLISYHGEQWRLGATGRADRLDFQYSVDASSLSDGSWTDADALDFSSPITTGTTGALDGNNPLNSTTLTFTITGLNLAPGATFYIRWLDFNAAGADDGLAIDDFALTASGIAAGTPIIALAPAQLNFGDVNVGTSDTLTYVVTGSNLTDPIAVSSDNAYYTLSTDGNTFASSLSLANTGDTVFVKFAPVAGGTSSGSVLHQSGSTSKLLALTGNGFDQVASIIPIASARAHALGDRVTIAGRVTVANELGNPAYVQDASGGIPVFDFNFAHGVTIGDSVIVTGPLGVFNDQKQISGSGIFFTKVNATPRILAPQTIAIADLAAHEGELVKVVDVSLVNSDFVFYPQSTETLQSDGAQVDLRIDGDTDIPGLEKPEGSFEVTAVVGRFRTSIQLLPRFSADIPGLQEPTPTTDSIPSSKTFDVVDWNLEFFGARKEDYGNQEFGPEDEALQLQNVKTVIQSLNADIIAVQEVSNDTLFRVLVSQLGRSYVCSDRYSYSFNGPDNTFPPQKVCFIYDTATVKVISSRVLFESRYDSARLIDPSLLPGYPSGDPSSFYSSGRLPFAVTINATINGAIEKITLIDIHAKSGDAPEDRNRRLYDATVLKDSLDAHHTGEKFIILGDLNDDLDQSIVVGEATPYAAIVNDTARYVAVTKALSDAGARSTVSFQDVIDHQILSKPLKDDYLKASAQVIAPFRLIPGYATTTSDHLPVKTRYLFKLPEVNFVQQSLSASEKTAATYTVSLTLSEPLPAPQAITLALGGTAVYGKDFTTQPASSQGKLTVQVPAHTTQATFKITVVNDREDELDETAVFTVLNAGGVDGGARGVFTLTVQDDDVPVISFVQLVQSAQEGSGDQQVFLKLSIVPVTNQKVTLFVPEALGAQYNVDYTTAPQVVQNKMVVDVPAGSQRVSFTLTPLADNKREVLEAVPFYISEVTPGLQSGAPQLSIFTILDAHRPIQFQVYPNPSSGPLALRSDDIADSEVMQAELRSPQAEVVYKGSGTLSGLNQALSTRMQNGQRGVYVLTLRIDDEAYQVRILRN</sequence>
<evidence type="ECO:0000313" key="4">
    <source>
        <dbReference type="EMBL" id="AYB29214.1"/>
    </source>
</evidence>
<organism evidence="4 5">
    <name type="scientific">Chryseolinea soli</name>
    <dbReference type="NCBI Taxonomy" id="2321403"/>
    <lineage>
        <taxon>Bacteria</taxon>
        <taxon>Pseudomonadati</taxon>
        <taxon>Bacteroidota</taxon>
        <taxon>Cytophagia</taxon>
        <taxon>Cytophagales</taxon>
        <taxon>Fulvivirgaceae</taxon>
        <taxon>Chryseolinea</taxon>
    </lineage>
</organism>
<protein>
    <recommendedName>
        <fullName evidence="6">T9SS C-terminal target domain-containing protein</fullName>
    </recommendedName>
</protein>
<dbReference type="InterPro" id="IPR005135">
    <property type="entry name" value="Endo/exonuclease/phosphatase"/>
</dbReference>
<evidence type="ECO:0000256" key="1">
    <source>
        <dbReference type="SAM" id="SignalP"/>
    </source>
</evidence>
<dbReference type="Gene3D" id="2.60.40.2030">
    <property type="match status" value="1"/>
</dbReference>
<dbReference type="Pfam" id="PF03372">
    <property type="entry name" value="Exo_endo_phos"/>
    <property type="match status" value="1"/>
</dbReference>
<feature type="chain" id="PRO_5017326273" description="T9SS C-terminal target domain-containing protein" evidence="1">
    <location>
        <begin position="23"/>
        <end position="1157"/>
    </location>
</feature>
<dbReference type="AlphaFoldDB" id="A0A385SE24"/>
<accession>A0A385SE24</accession>